<keyword evidence="1" id="KW-1133">Transmembrane helix</keyword>
<dbReference type="Proteomes" id="UP000228934">
    <property type="component" value="Unassembled WGS sequence"/>
</dbReference>
<organism evidence="2 3">
    <name type="scientific">Aquarana catesbeiana</name>
    <name type="common">American bullfrog</name>
    <name type="synonym">Rana catesbeiana</name>
    <dbReference type="NCBI Taxonomy" id="8400"/>
    <lineage>
        <taxon>Eukaryota</taxon>
        <taxon>Metazoa</taxon>
        <taxon>Chordata</taxon>
        <taxon>Craniata</taxon>
        <taxon>Vertebrata</taxon>
        <taxon>Euteleostomi</taxon>
        <taxon>Amphibia</taxon>
        <taxon>Batrachia</taxon>
        <taxon>Anura</taxon>
        <taxon>Neobatrachia</taxon>
        <taxon>Ranoidea</taxon>
        <taxon>Ranidae</taxon>
        <taxon>Aquarana</taxon>
    </lineage>
</organism>
<reference evidence="3" key="1">
    <citation type="journal article" date="2017" name="Nat. Commun.">
        <title>The North American bullfrog draft genome provides insight into hormonal regulation of long noncoding RNA.</title>
        <authorList>
            <person name="Hammond S.A."/>
            <person name="Warren R.L."/>
            <person name="Vandervalk B.P."/>
            <person name="Kucuk E."/>
            <person name="Khan H."/>
            <person name="Gibb E.A."/>
            <person name="Pandoh P."/>
            <person name="Kirk H."/>
            <person name="Zhao Y."/>
            <person name="Jones M."/>
            <person name="Mungall A.J."/>
            <person name="Coope R."/>
            <person name="Pleasance S."/>
            <person name="Moore R.A."/>
            <person name="Holt R.A."/>
            <person name="Round J.M."/>
            <person name="Ohora S."/>
            <person name="Walle B.V."/>
            <person name="Veldhoen N."/>
            <person name="Helbing C.C."/>
            <person name="Birol I."/>
        </authorList>
    </citation>
    <scope>NUCLEOTIDE SEQUENCE [LARGE SCALE GENOMIC DNA]</scope>
</reference>
<keyword evidence="1" id="KW-0472">Membrane</keyword>
<gene>
    <name evidence="2" type="ORF">AB205_0117800</name>
</gene>
<feature type="transmembrane region" description="Helical" evidence="1">
    <location>
        <begin position="60"/>
        <end position="76"/>
    </location>
</feature>
<proteinExistence type="predicted"/>
<evidence type="ECO:0000256" key="1">
    <source>
        <dbReference type="SAM" id="Phobius"/>
    </source>
</evidence>
<dbReference type="EMBL" id="KV930191">
    <property type="protein sequence ID" value="PIO31043.1"/>
    <property type="molecule type" value="Genomic_DNA"/>
</dbReference>
<name>A0A2G9RV04_AQUCT</name>
<dbReference type="OrthoDB" id="2985014at2759"/>
<evidence type="ECO:0000313" key="2">
    <source>
        <dbReference type="EMBL" id="PIO31043.1"/>
    </source>
</evidence>
<accession>A0A2G9RV04</accession>
<keyword evidence="1" id="KW-0812">Transmembrane</keyword>
<sequence>MVTHQLVAPSIMNMEEARHLYRNVNIFQTTYLGFVNGHQKETHLELGCWKYHKIGAQDDIFLFYFIFFVFWATMFNM</sequence>
<evidence type="ECO:0000313" key="3">
    <source>
        <dbReference type="Proteomes" id="UP000228934"/>
    </source>
</evidence>
<dbReference type="AlphaFoldDB" id="A0A2G9RV04"/>
<keyword evidence="3" id="KW-1185">Reference proteome</keyword>
<protein>
    <submittedName>
        <fullName evidence="2">Uncharacterized protein</fullName>
    </submittedName>
</protein>